<dbReference type="WBParaSite" id="EVEC_0000285801-mRNA-1">
    <property type="protein sequence ID" value="EVEC_0000285801-mRNA-1"/>
    <property type="gene ID" value="EVEC_0000285801"/>
</dbReference>
<reference evidence="2 3" key="2">
    <citation type="submission" date="2018-10" db="EMBL/GenBank/DDBJ databases">
        <authorList>
            <consortium name="Pathogen Informatics"/>
        </authorList>
    </citation>
    <scope>NUCLEOTIDE SEQUENCE [LARGE SCALE GENOMIC DNA]</scope>
</reference>
<name>A0A0N4UZ24_ENTVE</name>
<keyword evidence="3" id="KW-1185">Reference proteome</keyword>
<feature type="compositionally biased region" description="Low complexity" evidence="1">
    <location>
        <begin position="21"/>
        <end position="31"/>
    </location>
</feature>
<protein>
    <submittedName>
        <fullName evidence="2 4">Uncharacterized protein</fullName>
    </submittedName>
</protein>
<dbReference type="AlphaFoldDB" id="A0A0N4UZ24"/>
<dbReference type="EMBL" id="UXUI01007404">
    <property type="protein sequence ID" value="VDD87423.1"/>
    <property type="molecule type" value="Genomic_DNA"/>
</dbReference>
<dbReference type="Proteomes" id="UP000274131">
    <property type="component" value="Unassembled WGS sequence"/>
</dbReference>
<evidence type="ECO:0000256" key="1">
    <source>
        <dbReference type="SAM" id="MobiDB-lite"/>
    </source>
</evidence>
<accession>A0A0N4UZ24</accession>
<organism evidence="4">
    <name type="scientific">Enterobius vermicularis</name>
    <name type="common">Human pinworm</name>
    <dbReference type="NCBI Taxonomy" id="51028"/>
    <lineage>
        <taxon>Eukaryota</taxon>
        <taxon>Metazoa</taxon>
        <taxon>Ecdysozoa</taxon>
        <taxon>Nematoda</taxon>
        <taxon>Chromadorea</taxon>
        <taxon>Rhabditida</taxon>
        <taxon>Spirurina</taxon>
        <taxon>Oxyuridomorpha</taxon>
        <taxon>Oxyuroidea</taxon>
        <taxon>Oxyuridae</taxon>
        <taxon>Enterobius</taxon>
    </lineage>
</organism>
<reference evidence="4" key="1">
    <citation type="submission" date="2017-02" db="UniProtKB">
        <authorList>
            <consortium name="WormBaseParasite"/>
        </authorList>
    </citation>
    <scope>IDENTIFICATION</scope>
</reference>
<evidence type="ECO:0000313" key="4">
    <source>
        <dbReference type="WBParaSite" id="EVEC_0000285801-mRNA-1"/>
    </source>
</evidence>
<evidence type="ECO:0000313" key="3">
    <source>
        <dbReference type="Proteomes" id="UP000274131"/>
    </source>
</evidence>
<proteinExistence type="predicted"/>
<sequence>MHDEQHRPSMQICKCLEQRSPKSGQSSSLSQVFPGRKPSGQLLGMPDRRQQKTIDVSQALCLDVQPSK</sequence>
<gene>
    <name evidence="2" type="ORF">EVEC_LOCUS2566</name>
</gene>
<feature type="region of interest" description="Disordered" evidence="1">
    <location>
        <begin position="17"/>
        <end position="51"/>
    </location>
</feature>
<evidence type="ECO:0000313" key="2">
    <source>
        <dbReference type="EMBL" id="VDD87423.1"/>
    </source>
</evidence>